<evidence type="ECO:0000313" key="2">
    <source>
        <dbReference type="Ensembl" id="ENSDLAP00005003380.1"/>
    </source>
</evidence>
<dbReference type="AlphaFoldDB" id="A0A8C4DL36"/>
<name>A0A8C4DL36_DICLA</name>
<reference evidence="2" key="1">
    <citation type="submission" date="2025-08" db="UniProtKB">
        <authorList>
            <consortium name="Ensembl"/>
        </authorList>
    </citation>
    <scope>IDENTIFICATION</scope>
</reference>
<accession>A0A8C4DL36</accession>
<proteinExistence type="predicted"/>
<organism evidence="2 3">
    <name type="scientific">Dicentrarchus labrax</name>
    <name type="common">European seabass</name>
    <name type="synonym">Morone labrax</name>
    <dbReference type="NCBI Taxonomy" id="13489"/>
    <lineage>
        <taxon>Eukaryota</taxon>
        <taxon>Metazoa</taxon>
        <taxon>Chordata</taxon>
        <taxon>Craniata</taxon>
        <taxon>Vertebrata</taxon>
        <taxon>Euteleostomi</taxon>
        <taxon>Actinopterygii</taxon>
        <taxon>Neopterygii</taxon>
        <taxon>Teleostei</taxon>
        <taxon>Neoteleostei</taxon>
        <taxon>Acanthomorphata</taxon>
        <taxon>Eupercaria</taxon>
        <taxon>Moronidae</taxon>
        <taxon>Dicentrarchus</taxon>
    </lineage>
</organism>
<protein>
    <submittedName>
        <fullName evidence="2">Uncharacterized protein</fullName>
    </submittedName>
</protein>
<dbReference type="Proteomes" id="UP000694389">
    <property type="component" value="Unassembled WGS sequence"/>
</dbReference>
<evidence type="ECO:0000313" key="3">
    <source>
        <dbReference type="Proteomes" id="UP000694389"/>
    </source>
</evidence>
<feature type="chain" id="PRO_5034854251" evidence="1">
    <location>
        <begin position="18"/>
        <end position="86"/>
    </location>
</feature>
<keyword evidence="1" id="KW-0732">Signal</keyword>
<evidence type="ECO:0000256" key="1">
    <source>
        <dbReference type="SAM" id="SignalP"/>
    </source>
</evidence>
<sequence>MLKVVFVLGCLLSLALAYPVSVTFSYSSIAIKCFETPLFTTTATTTTTTTAATTTTASAGATTTAAAAATTLSPQQLIQLLLALFG</sequence>
<feature type="signal peptide" evidence="1">
    <location>
        <begin position="1"/>
        <end position="17"/>
    </location>
</feature>
<dbReference type="Ensembl" id="ENSDLAT00005003504.2">
    <property type="protein sequence ID" value="ENSDLAP00005003380.1"/>
    <property type="gene ID" value="ENSDLAG00005001540.2"/>
</dbReference>
<reference evidence="2" key="2">
    <citation type="submission" date="2025-09" db="UniProtKB">
        <authorList>
            <consortium name="Ensembl"/>
        </authorList>
    </citation>
    <scope>IDENTIFICATION</scope>
</reference>
<keyword evidence="3" id="KW-1185">Reference proteome</keyword>